<dbReference type="InterPro" id="IPR001433">
    <property type="entry name" value="OxRdtase_FAD/NAD-bd"/>
</dbReference>
<keyword evidence="2" id="KW-0479">Metal-binding</keyword>
<evidence type="ECO:0000256" key="3">
    <source>
        <dbReference type="ARBA" id="ARBA00023014"/>
    </source>
</evidence>
<dbReference type="InterPro" id="IPR017927">
    <property type="entry name" value="FAD-bd_FR_type"/>
</dbReference>
<dbReference type="InterPro" id="IPR008333">
    <property type="entry name" value="Cbr1-like_FAD-bd_dom"/>
</dbReference>
<protein>
    <submittedName>
        <fullName evidence="5">Ferredoxin reductase</fullName>
    </submittedName>
</protein>
<evidence type="ECO:0000256" key="1">
    <source>
        <dbReference type="ARBA" id="ARBA00001974"/>
    </source>
</evidence>
<reference evidence="5 6" key="1">
    <citation type="journal article" date="2019" name="Int. J. Syst. Evol. Microbiol.">
        <title>The Global Catalogue of Microorganisms (GCM) 10K type strain sequencing project: providing services to taxonomists for standard genome sequencing and annotation.</title>
        <authorList>
            <consortium name="The Broad Institute Genomics Platform"/>
            <consortium name="The Broad Institute Genome Sequencing Center for Infectious Disease"/>
            <person name="Wu L."/>
            <person name="Ma J."/>
        </authorList>
    </citation>
    <scope>NUCLEOTIDE SEQUENCE [LARGE SCALE GENOMIC DNA]</scope>
    <source>
        <strain evidence="5 6">JCM 16009</strain>
    </source>
</reference>
<dbReference type="InterPro" id="IPR039261">
    <property type="entry name" value="FNR_nucleotide-bd"/>
</dbReference>
<dbReference type="Pfam" id="PF00970">
    <property type="entry name" value="FAD_binding_6"/>
    <property type="match status" value="1"/>
</dbReference>
<dbReference type="PANTHER" id="PTHR47354:SF5">
    <property type="entry name" value="PROTEIN RFBI"/>
    <property type="match status" value="1"/>
</dbReference>
<keyword evidence="2" id="KW-0001">2Fe-2S</keyword>
<proteinExistence type="predicted"/>
<gene>
    <name evidence="5" type="ORF">GCM10009836_08480</name>
</gene>
<dbReference type="RefSeq" id="WP_344412527.1">
    <property type="nucleotide sequence ID" value="NZ_BAAAQK010000003.1"/>
</dbReference>
<dbReference type="Gene3D" id="2.40.30.10">
    <property type="entry name" value="Translation factors"/>
    <property type="match status" value="1"/>
</dbReference>
<accession>A0ABN2MNC4</accession>
<dbReference type="Pfam" id="PF00175">
    <property type="entry name" value="NAD_binding_1"/>
    <property type="match status" value="1"/>
</dbReference>
<dbReference type="PANTHER" id="PTHR47354">
    <property type="entry name" value="NADH OXIDOREDUCTASE HCR"/>
    <property type="match status" value="1"/>
</dbReference>
<dbReference type="SUPFAM" id="SSF63380">
    <property type="entry name" value="Riboflavin synthase domain-like"/>
    <property type="match status" value="1"/>
</dbReference>
<sequence>MAGPWQQATVVGIRRETPTATTFRLALERPFTHVAGQYVVLRLSAPDGYTAQRDYSISSVPGSPELQITVEHLPGGEVSEFLHEVVEVGDELELRGPIGGHFAWAADGPALGIGGGSGVVPLMSMLRQARATGQEDLFRLVVSVRRPVDLYFAAEITGPRTTVVHTRQEVAGRAAGRLTAADLAPALGPDGPIYVCGTPPFCDTVTELLTGLGAATARIRVERFGPTGT</sequence>
<comment type="caution">
    <text evidence="5">The sequence shown here is derived from an EMBL/GenBank/DDBJ whole genome shotgun (WGS) entry which is preliminary data.</text>
</comment>
<dbReference type="InterPro" id="IPR050415">
    <property type="entry name" value="MRET"/>
</dbReference>
<dbReference type="PROSITE" id="PS51384">
    <property type="entry name" value="FAD_FR"/>
    <property type="match status" value="1"/>
</dbReference>
<keyword evidence="6" id="KW-1185">Reference proteome</keyword>
<feature type="domain" description="FAD-binding FR-type" evidence="4">
    <location>
        <begin position="3"/>
        <end position="104"/>
    </location>
</feature>
<evidence type="ECO:0000313" key="5">
    <source>
        <dbReference type="EMBL" id="GAA1832648.1"/>
    </source>
</evidence>
<dbReference type="SUPFAM" id="SSF52343">
    <property type="entry name" value="Ferredoxin reductase-like, C-terminal NADP-linked domain"/>
    <property type="match status" value="1"/>
</dbReference>
<dbReference type="EMBL" id="BAAAQK010000003">
    <property type="protein sequence ID" value="GAA1832648.1"/>
    <property type="molecule type" value="Genomic_DNA"/>
</dbReference>
<dbReference type="InterPro" id="IPR017938">
    <property type="entry name" value="Riboflavin_synthase-like_b-brl"/>
</dbReference>
<evidence type="ECO:0000259" key="4">
    <source>
        <dbReference type="PROSITE" id="PS51384"/>
    </source>
</evidence>
<dbReference type="Proteomes" id="UP001500449">
    <property type="component" value="Unassembled WGS sequence"/>
</dbReference>
<keyword evidence="2" id="KW-0408">Iron</keyword>
<name>A0ABN2MNC4_9PSEU</name>
<dbReference type="PRINTS" id="PR00409">
    <property type="entry name" value="PHDIOXRDTASE"/>
</dbReference>
<comment type="cofactor">
    <cofactor evidence="1">
        <name>FAD</name>
        <dbReference type="ChEBI" id="CHEBI:57692"/>
    </cofactor>
</comment>
<evidence type="ECO:0000256" key="2">
    <source>
        <dbReference type="ARBA" id="ARBA00022714"/>
    </source>
</evidence>
<evidence type="ECO:0000313" key="6">
    <source>
        <dbReference type="Proteomes" id="UP001500449"/>
    </source>
</evidence>
<keyword evidence="3" id="KW-0411">Iron-sulfur</keyword>
<organism evidence="5 6">
    <name type="scientific">Pseudonocardia ailaonensis</name>
    <dbReference type="NCBI Taxonomy" id="367279"/>
    <lineage>
        <taxon>Bacteria</taxon>
        <taxon>Bacillati</taxon>
        <taxon>Actinomycetota</taxon>
        <taxon>Actinomycetes</taxon>
        <taxon>Pseudonocardiales</taxon>
        <taxon>Pseudonocardiaceae</taxon>
        <taxon>Pseudonocardia</taxon>
    </lineage>
</organism>
<dbReference type="Gene3D" id="3.40.50.80">
    <property type="entry name" value="Nucleotide-binding domain of ferredoxin-NADP reductase (FNR) module"/>
    <property type="match status" value="1"/>
</dbReference>